<accession>A0A7W9FDN4</accession>
<gene>
    <name evidence="3" type="ORF">GGR13_001170</name>
</gene>
<organism evidence="3 4">
    <name type="scientific">Brevundimonas variabilis</name>
    <dbReference type="NCBI Taxonomy" id="74312"/>
    <lineage>
        <taxon>Bacteria</taxon>
        <taxon>Pseudomonadati</taxon>
        <taxon>Pseudomonadota</taxon>
        <taxon>Alphaproteobacteria</taxon>
        <taxon>Caulobacterales</taxon>
        <taxon>Caulobacteraceae</taxon>
        <taxon>Brevundimonas</taxon>
    </lineage>
</organism>
<keyword evidence="2" id="KW-0732">Signal</keyword>
<evidence type="ECO:0000313" key="4">
    <source>
        <dbReference type="Proteomes" id="UP000545037"/>
    </source>
</evidence>
<proteinExistence type="predicted"/>
<feature type="chain" id="PRO_5030786905" evidence="2">
    <location>
        <begin position="27"/>
        <end position="111"/>
    </location>
</feature>
<keyword evidence="4" id="KW-1185">Reference proteome</keyword>
<protein>
    <submittedName>
        <fullName evidence="3">Multidrug resistance efflux pump</fullName>
    </submittedName>
</protein>
<evidence type="ECO:0000256" key="1">
    <source>
        <dbReference type="SAM" id="Coils"/>
    </source>
</evidence>
<name>A0A7W9FDN4_9CAUL</name>
<comment type="caution">
    <text evidence="3">The sequence shown here is derived from an EMBL/GenBank/DDBJ whole genome shotgun (WGS) entry which is preliminary data.</text>
</comment>
<reference evidence="3 4" key="1">
    <citation type="submission" date="2020-08" db="EMBL/GenBank/DDBJ databases">
        <title>Genomic Encyclopedia of Type Strains, Phase IV (KMG-IV): sequencing the most valuable type-strain genomes for metagenomic binning, comparative biology and taxonomic classification.</title>
        <authorList>
            <person name="Goeker M."/>
        </authorList>
    </citation>
    <scope>NUCLEOTIDE SEQUENCE [LARGE SCALE GENOMIC DNA]</scope>
    <source>
        <strain evidence="3 4">DSM 4737</strain>
    </source>
</reference>
<sequence length="111" mass="12029">MKKALIVCAAALLAMPIVAVASTADAQVLAGRNAARADRAPRVTREERLSNIRYEAEERLAEIEERIAEIEAAVQAAGVTTPAQARQLEQLVGRKAREEREIARLTAALEP</sequence>
<keyword evidence="1" id="KW-0175">Coiled coil</keyword>
<dbReference type="RefSeq" id="WP_183212567.1">
    <property type="nucleotide sequence ID" value="NZ_JACHOR010000002.1"/>
</dbReference>
<dbReference type="EMBL" id="JACHOR010000002">
    <property type="protein sequence ID" value="MBB5745586.1"/>
    <property type="molecule type" value="Genomic_DNA"/>
</dbReference>
<evidence type="ECO:0000313" key="3">
    <source>
        <dbReference type="EMBL" id="MBB5745586.1"/>
    </source>
</evidence>
<evidence type="ECO:0000256" key="2">
    <source>
        <dbReference type="SAM" id="SignalP"/>
    </source>
</evidence>
<feature type="signal peptide" evidence="2">
    <location>
        <begin position="1"/>
        <end position="26"/>
    </location>
</feature>
<dbReference type="AlphaFoldDB" id="A0A7W9FDN4"/>
<feature type="coiled-coil region" evidence="1">
    <location>
        <begin position="46"/>
        <end position="108"/>
    </location>
</feature>
<dbReference type="Proteomes" id="UP000545037">
    <property type="component" value="Unassembled WGS sequence"/>
</dbReference>